<evidence type="ECO:0000313" key="7">
    <source>
        <dbReference type="Proteomes" id="UP000228711"/>
    </source>
</evidence>
<name>A0A2H0YUI6_9BACT</name>
<protein>
    <submittedName>
        <fullName evidence="6">SMC-Scp complex subunit ScpB</fullName>
    </submittedName>
</protein>
<evidence type="ECO:0000256" key="4">
    <source>
        <dbReference type="ARBA" id="ARBA00023306"/>
    </source>
</evidence>
<feature type="compositionally biased region" description="Acidic residues" evidence="5">
    <location>
        <begin position="205"/>
        <end position="226"/>
    </location>
</feature>
<keyword evidence="1" id="KW-0963">Cytoplasm</keyword>
<dbReference type="GO" id="GO:0051301">
    <property type="term" value="P:cell division"/>
    <property type="evidence" value="ECO:0007669"/>
    <property type="project" value="UniProtKB-KW"/>
</dbReference>
<dbReference type="PANTHER" id="PTHR34298:SF2">
    <property type="entry name" value="SEGREGATION AND CONDENSATION PROTEIN B"/>
    <property type="match status" value="1"/>
</dbReference>
<reference evidence="7" key="1">
    <citation type="submission" date="2017-09" db="EMBL/GenBank/DDBJ databases">
        <title>Depth-based differentiation of microbial function through sediment-hosted aquifers and enrichment of novel symbionts in the deep terrestrial subsurface.</title>
        <authorList>
            <person name="Probst A.J."/>
            <person name="Ladd B."/>
            <person name="Jarett J.K."/>
            <person name="Geller-Mcgrath D.E."/>
            <person name="Sieber C.M.K."/>
            <person name="Emerson J.B."/>
            <person name="Anantharaman K."/>
            <person name="Thomas B.C."/>
            <person name="Malmstrom R."/>
            <person name="Stieglmeier M."/>
            <person name="Klingl A."/>
            <person name="Woyke T."/>
            <person name="Ryan C.M."/>
            <person name="Banfield J.F."/>
        </authorList>
    </citation>
    <scope>NUCLEOTIDE SEQUENCE [LARGE SCALE GENOMIC DNA]</scope>
</reference>
<evidence type="ECO:0000256" key="3">
    <source>
        <dbReference type="ARBA" id="ARBA00022829"/>
    </source>
</evidence>
<dbReference type="EMBL" id="PEXV01000010">
    <property type="protein sequence ID" value="PIS41959.1"/>
    <property type="molecule type" value="Genomic_DNA"/>
</dbReference>
<evidence type="ECO:0000313" key="6">
    <source>
        <dbReference type="EMBL" id="PIS41959.1"/>
    </source>
</evidence>
<organism evidence="6 7">
    <name type="scientific">Candidatus Kerfeldbacteria bacterium CG08_land_8_20_14_0_20_42_7</name>
    <dbReference type="NCBI Taxonomy" id="2014245"/>
    <lineage>
        <taxon>Bacteria</taxon>
        <taxon>Candidatus Kerfeldiibacteriota</taxon>
    </lineage>
</organism>
<dbReference type="InterPro" id="IPR005234">
    <property type="entry name" value="ScpB_csome_segregation"/>
</dbReference>
<dbReference type="NCBIfam" id="TIGR00281">
    <property type="entry name" value="SMC-Scp complex subunit ScpB"/>
    <property type="match status" value="1"/>
</dbReference>
<dbReference type="Proteomes" id="UP000228711">
    <property type="component" value="Unassembled WGS sequence"/>
</dbReference>
<evidence type="ECO:0000256" key="1">
    <source>
        <dbReference type="ARBA" id="ARBA00022490"/>
    </source>
</evidence>
<keyword evidence="4" id="KW-0131">Cell cycle</keyword>
<evidence type="ECO:0000256" key="2">
    <source>
        <dbReference type="ARBA" id="ARBA00022618"/>
    </source>
</evidence>
<dbReference type="AlphaFoldDB" id="A0A2H0YUI6"/>
<evidence type="ECO:0000256" key="5">
    <source>
        <dbReference type="SAM" id="MobiDB-lite"/>
    </source>
</evidence>
<sequence length="226" mass="25937">MNILEQQIESLLFIAGKPLSIRRLAEMLKVKPNEIREAGDALLTRYKDEDRGIHIMRVDDQFQMATTPHSADLIETFIKSEQTGELTKPSLETLTIIAYRGPITKSELEQIRGVNCSLILRNLLIRGLAEAHFEKKLKTTVYQVTLEFLQFLGVSTLAELPEYEKLHNDQRLRELLERDMQQANTEALTQQTADIIDPETHAVDEDQAEIESDEEEQDDDDNEDDE</sequence>
<dbReference type="InterPro" id="IPR036388">
    <property type="entry name" value="WH-like_DNA-bd_sf"/>
</dbReference>
<dbReference type="InterPro" id="IPR036390">
    <property type="entry name" value="WH_DNA-bd_sf"/>
</dbReference>
<comment type="caution">
    <text evidence="6">The sequence shown here is derived from an EMBL/GenBank/DDBJ whole genome shotgun (WGS) entry which is preliminary data.</text>
</comment>
<dbReference type="Pfam" id="PF04079">
    <property type="entry name" value="SMC_ScpB"/>
    <property type="match status" value="1"/>
</dbReference>
<keyword evidence="2" id="KW-0132">Cell division</keyword>
<dbReference type="GO" id="GO:0051304">
    <property type="term" value="P:chromosome separation"/>
    <property type="evidence" value="ECO:0007669"/>
    <property type="project" value="InterPro"/>
</dbReference>
<keyword evidence="3" id="KW-0159">Chromosome partition</keyword>
<proteinExistence type="predicted"/>
<dbReference type="SUPFAM" id="SSF46785">
    <property type="entry name" value="Winged helix' DNA-binding domain"/>
    <property type="match status" value="2"/>
</dbReference>
<dbReference type="PANTHER" id="PTHR34298">
    <property type="entry name" value="SEGREGATION AND CONDENSATION PROTEIN B"/>
    <property type="match status" value="1"/>
</dbReference>
<gene>
    <name evidence="6" type="primary">scpB</name>
    <name evidence="6" type="ORF">COT25_00295</name>
</gene>
<dbReference type="Gene3D" id="1.10.10.10">
    <property type="entry name" value="Winged helix-like DNA-binding domain superfamily/Winged helix DNA-binding domain"/>
    <property type="match status" value="2"/>
</dbReference>
<dbReference type="PIRSF" id="PIRSF019345">
    <property type="entry name" value="ScpB"/>
    <property type="match status" value="1"/>
</dbReference>
<accession>A0A2H0YUI6</accession>
<feature type="region of interest" description="Disordered" evidence="5">
    <location>
        <begin position="185"/>
        <end position="226"/>
    </location>
</feature>